<dbReference type="AlphaFoldDB" id="A0A1S4B3Q8"/>
<dbReference type="PANTHER" id="PTHR43681">
    <property type="entry name" value="TRANSMEMBRANE GTPASE FZO"/>
    <property type="match status" value="1"/>
</dbReference>
<dbReference type="STRING" id="4097.A0A1S4B3Q8"/>
<protein>
    <submittedName>
        <fullName evidence="3">Probable transmembrane GTPase FZO-like, chloroplastic isoform X1</fullName>
    </submittedName>
</protein>
<dbReference type="Pfam" id="PF01926">
    <property type="entry name" value="MMR_HSR1"/>
    <property type="match status" value="1"/>
</dbReference>
<dbReference type="CDD" id="cd00564">
    <property type="entry name" value="TMP_TenI"/>
    <property type="match status" value="1"/>
</dbReference>
<dbReference type="InterPro" id="IPR013785">
    <property type="entry name" value="Aldolase_TIM"/>
</dbReference>
<dbReference type="Gene3D" id="3.20.20.70">
    <property type="entry name" value="Aldolase class I"/>
    <property type="match status" value="1"/>
</dbReference>
<evidence type="ECO:0000313" key="3">
    <source>
        <dbReference type="RefSeq" id="XP_016483565.1"/>
    </source>
</evidence>
<dbReference type="GO" id="GO:0009228">
    <property type="term" value="P:thiamine biosynthetic process"/>
    <property type="evidence" value="ECO:0007669"/>
    <property type="project" value="UniProtKB-KW"/>
</dbReference>
<reference evidence="3" key="1">
    <citation type="submission" date="2025-08" db="UniProtKB">
        <authorList>
            <consortium name="RefSeq"/>
        </authorList>
    </citation>
    <scope>IDENTIFICATION</scope>
</reference>
<keyword evidence="3" id="KW-0472">Membrane</keyword>
<dbReference type="GO" id="GO:0031969">
    <property type="term" value="C:chloroplast membrane"/>
    <property type="evidence" value="ECO:0000318"/>
    <property type="project" value="GO_Central"/>
</dbReference>
<dbReference type="InterPro" id="IPR022998">
    <property type="entry name" value="ThiamineP_synth_TenI"/>
</dbReference>
<sequence>MVSLQTPNSTVRSTPCPLFPHPTRRQCLHFWRRRNNYSVYSSARDNVKLVINNLNRPEQTPRTLFPGGYKRPEIKVPSLVLKLSCEDALEDETVINEIDRAVSGRVDIVVLSGGGASGGKLYEAACLLKSVIKGRAYLLIDGRVDIAAAISASGVLLSDQDLPAIVARNTMMDSKSEELVVLPLVARIVQTRTAAVNASNSEGADFLIYDVGGNSQHEELVSSVFEHVKIPVFVMIGSLGDRKLFSEALNFLESGASGVVISMEDLKSVTDDDFGKLFYSAYALKNKTEEKVQSNSQLNVLDLGNGFPGKKAMAGFTSLHDREQQLLEKEKLVLREAIHVIEKAAPMMEEVSLLSDAVSQLDEPFLLVIVGEFNSGKSTFINALLGKKYLKDGVVPTTNEITFLRYAESDVDESQRCERHPDGQYVCYLPASVLNEMIIVDTPGTNVILQRQQKLTEEFVPRADLLLFVMSADRPLTESEVNFLRYTQQWSKKVVFVLNKSDIYQNKGELEVAIGFIKENTQKLLNTDCVTLYPVSARLALEAKLSTFDGALSQSNRSSNDNFHWKTKGFYELEKYLYSFLDASTSTGIERMKLKLGTPIAIAEQLVSACQGLVRQECQQAKQDLLFVEDLINSVKECTKKLEIDSILWKRQVLSMINSTQVRVVRLVESTLQLSNVDLVTSYVFRGEKSTQMPATTSVQNDILGPAVLEGQNLIGEYTKWLQSKRDQEGQFYKQSFEKKWTSFVNPSDQVELDAIGVLERKSEVSRRVIEDFSAAAASKLFEREIREVFLGTFGGLGAAGLSASLLTSVLPTTLEDLLALGLCSAGGLLAVSNFSTRRQQVVDKVKRTADGLARELEEAMQKDLLETTRNVEDFVKLIGKPYQDRAQHRLDKVLATAEELTKIEKKLKALRIDIQNLHVS</sequence>
<dbReference type="PaxDb" id="4097-A0A1S4B3Q8"/>
<dbReference type="FunFam" id="3.40.50.300:FF:001052">
    <property type="entry name" value="Probable transmembrane GTPase FZO-like, chloroplastic"/>
    <property type="match status" value="1"/>
</dbReference>
<dbReference type="GO" id="GO:0005525">
    <property type="term" value="F:GTP binding"/>
    <property type="evidence" value="ECO:0007669"/>
    <property type="project" value="InterPro"/>
</dbReference>
<dbReference type="InterPro" id="IPR051943">
    <property type="entry name" value="TRAFAC_Dynamin-like_GTPase"/>
</dbReference>
<gene>
    <name evidence="3" type="primary">LOC107804231</name>
</gene>
<dbReference type="InterPro" id="IPR027417">
    <property type="entry name" value="P-loop_NTPase"/>
</dbReference>
<dbReference type="Pfam" id="PF02581">
    <property type="entry name" value="TMP-TENI"/>
    <property type="match status" value="1"/>
</dbReference>
<dbReference type="Gene3D" id="3.40.50.300">
    <property type="entry name" value="P-loop containing nucleotide triphosphate hydrolases"/>
    <property type="match status" value="1"/>
</dbReference>
<dbReference type="SUPFAM" id="SSF51391">
    <property type="entry name" value="Thiamin phosphate synthase"/>
    <property type="match status" value="1"/>
</dbReference>
<dbReference type="SUPFAM" id="SSF52540">
    <property type="entry name" value="P-loop containing nucleoside triphosphate hydrolases"/>
    <property type="match status" value="1"/>
</dbReference>
<feature type="domain" description="Thiamine phosphate synthase/TenI" evidence="2">
    <location>
        <begin position="88"/>
        <end position="172"/>
    </location>
</feature>
<dbReference type="OrthoDB" id="422720at2759"/>
<accession>A0A1S4B3Q8</accession>
<organism evidence="3">
    <name type="scientific">Nicotiana tabacum</name>
    <name type="common">Common tobacco</name>
    <dbReference type="NCBI Taxonomy" id="4097"/>
    <lineage>
        <taxon>Eukaryota</taxon>
        <taxon>Viridiplantae</taxon>
        <taxon>Streptophyta</taxon>
        <taxon>Embryophyta</taxon>
        <taxon>Tracheophyta</taxon>
        <taxon>Spermatophyta</taxon>
        <taxon>Magnoliopsida</taxon>
        <taxon>eudicotyledons</taxon>
        <taxon>Gunneridae</taxon>
        <taxon>Pentapetalae</taxon>
        <taxon>asterids</taxon>
        <taxon>lamiids</taxon>
        <taxon>Solanales</taxon>
        <taxon>Solanaceae</taxon>
        <taxon>Nicotianoideae</taxon>
        <taxon>Nicotianeae</taxon>
        <taxon>Nicotiana</taxon>
    </lineage>
</organism>
<dbReference type="InterPro" id="IPR036206">
    <property type="entry name" value="ThiamineP_synth_sf"/>
</dbReference>
<name>A0A1S4B3Q8_TOBAC</name>
<evidence type="ECO:0000259" key="2">
    <source>
        <dbReference type="Pfam" id="PF02581"/>
    </source>
</evidence>
<dbReference type="InterPro" id="IPR006073">
    <property type="entry name" value="GTP-bd"/>
</dbReference>
<dbReference type="SMR" id="A0A1S4B3Q8"/>
<evidence type="ECO:0000259" key="1">
    <source>
        <dbReference type="Pfam" id="PF01926"/>
    </source>
</evidence>
<dbReference type="RefSeq" id="XP_016483565.1">
    <property type="nucleotide sequence ID" value="XM_016628079.1"/>
</dbReference>
<keyword evidence="3" id="KW-0812">Transmembrane</keyword>
<dbReference type="KEGG" id="nta:107804231"/>
<dbReference type="GO" id="GO:0010027">
    <property type="term" value="P:thylakoid membrane organization"/>
    <property type="evidence" value="ECO:0000318"/>
    <property type="project" value="GO_Central"/>
</dbReference>
<dbReference type="PANTHER" id="PTHR43681:SF1">
    <property type="entry name" value="SARCALUMENIN"/>
    <property type="match status" value="1"/>
</dbReference>
<dbReference type="CDD" id="cd09912">
    <property type="entry name" value="DLP_2"/>
    <property type="match status" value="1"/>
</dbReference>
<proteinExistence type="predicted"/>
<feature type="domain" description="G" evidence="1">
    <location>
        <begin position="368"/>
        <end position="500"/>
    </location>
</feature>